<keyword evidence="2" id="KW-0813">Transport</keyword>
<dbReference type="EMBL" id="ML995492">
    <property type="protein sequence ID" value="KAF2139548.1"/>
    <property type="molecule type" value="Genomic_DNA"/>
</dbReference>
<dbReference type="RefSeq" id="XP_033395261.1">
    <property type="nucleotide sequence ID" value="XM_033544960.1"/>
</dbReference>
<feature type="compositionally biased region" description="Acidic residues" evidence="6">
    <location>
        <begin position="249"/>
        <end position="260"/>
    </location>
</feature>
<dbReference type="Proteomes" id="UP000799438">
    <property type="component" value="Unassembled WGS sequence"/>
</dbReference>
<organism evidence="8 9">
    <name type="scientific">Aplosporella prunicola CBS 121167</name>
    <dbReference type="NCBI Taxonomy" id="1176127"/>
    <lineage>
        <taxon>Eukaryota</taxon>
        <taxon>Fungi</taxon>
        <taxon>Dikarya</taxon>
        <taxon>Ascomycota</taxon>
        <taxon>Pezizomycotina</taxon>
        <taxon>Dothideomycetes</taxon>
        <taxon>Dothideomycetes incertae sedis</taxon>
        <taxon>Botryosphaeriales</taxon>
        <taxon>Aplosporellaceae</taxon>
        <taxon>Aplosporella</taxon>
    </lineage>
</organism>
<reference evidence="8" key="1">
    <citation type="journal article" date="2020" name="Stud. Mycol.">
        <title>101 Dothideomycetes genomes: a test case for predicting lifestyles and emergence of pathogens.</title>
        <authorList>
            <person name="Haridas S."/>
            <person name="Albert R."/>
            <person name="Binder M."/>
            <person name="Bloem J."/>
            <person name="Labutti K."/>
            <person name="Salamov A."/>
            <person name="Andreopoulos B."/>
            <person name="Baker S."/>
            <person name="Barry K."/>
            <person name="Bills G."/>
            <person name="Bluhm B."/>
            <person name="Cannon C."/>
            <person name="Castanera R."/>
            <person name="Culley D."/>
            <person name="Daum C."/>
            <person name="Ezra D."/>
            <person name="Gonzalez J."/>
            <person name="Henrissat B."/>
            <person name="Kuo A."/>
            <person name="Liang C."/>
            <person name="Lipzen A."/>
            <person name="Lutzoni F."/>
            <person name="Magnuson J."/>
            <person name="Mondo S."/>
            <person name="Nolan M."/>
            <person name="Ohm R."/>
            <person name="Pangilinan J."/>
            <person name="Park H.-J."/>
            <person name="Ramirez L."/>
            <person name="Alfaro M."/>
            <person name="Sun H."/>
            <person name="Tritt A."/>
            <person name="Yoshinaga Y."/>
            <person name="Zwiers L.-H."/>
            <person name="Turgeon B."/>
            <person name="Goodwin S."/>
            <person name="Spatafora J."/>
            <person name="Crous P."/>
            <person name="Grigoriev I."/>
        </authorList>
    </citation>
    <scope>NUCLEOTIDE SEQUENCE</scope>
    <source>
        <strain evidence="8">CBS 121167</strain>
    </source>
</reference>
<dbReference type="PANTHER" id="PTHR43791">
    <property type="entry name" value="PERMEASE-RELATED"/>
    <property type="match status" value="1"/>
</dbReference>
<evidence type="ECO:0000256" key="4">
    <source>
        <dbReference type="ARBA" id="ARBA00022989"/>
    </source>
</evidence>
<evidence type="ECO:0000313" key="8">
    <source>
        <dbReference type="EMBL" id="KAF2139548.1"/>
    </source>
</evidence>
<protein>
    <recommendedName>
        <fullName evidence="10">Major facilitator superfamily (MFS) profile domain-containing protein</fullName>
    </recommendedName>
</protein>
<dbReference type="GeneID" id="54302456"/>
<proteinExistence type="predicted"/>
<dbReference type="AlphaFoldDB" id="A0A6A6B7F8"/>
<evidence type="ECO:0000256" key="1">
    <source>
        <dbReference type="ARBA" id="ARBA00004141"/>
    </source>
</evidence>
<dbReference type="GO" id="GO:0016020">
    <property type="term" value="C:membrane"/>
    <property type="evidence" value="ECO:0007669"/>
    <property type="project" value="UniProtKB-SubCell"/>
</dbReference>
<feature type="transmembrane region" description="Helical" evidence="7">
    <location>
        <begin position="53"/>
        <end position="71"/>
    </location>
</feature>
<keyword evidence="9" id="KW-1185">Reference proteome</keyword>
<dbReference type="SUPFAM" id="SSF103473">
    <property type="entry name" value="MFS general substrate transporter"/>
    <property type="match status" value="1"/>
</dbReference>
<feature type="transmembrane region" description="Helical" evidence="7">
    <location>
        <begin position="359"/>
        <end position="378"/>
    </location>
</feature>
<evidence type="ECO:0008006" key="10">
    <source>
        <dbReference type="Google" id="ProtNLM"/>
    </source>
</evidence>
<sequence>MPPPHRTPLRKTDTHLLPLLSLLFLLNALDKTNLASAETAHFSRDLGLSRADVHAGVAVFFALFVALQPVGAALGRRVGCRRWVPACMALWGGATVGMGMLRRGWGSGFYPTTVAYLATFYTRAQFARRLAIFYGQAALAPAVGGVLAWGVFSWFGEDSTTSPPSSTVDGGGGYAGEPTPWRPWQLLFLIEGGLTVAVAAVAALYLPHGPRTAWFLTPTERVRVHEAVRRDRSEEMAFHSFPSLSPTASDDDDDDDDDAANDGAASPLLPPSPNPQKQNTTLHALLALLTSPYPPALLALNILTALPAISLSLFLPLLLVPLAPNPALANLATAPPFLLAAAVLWVVTGVSDRCGDRTGVVLVALGGVGVGCVGLGVGRAPGEAPGGAFGGVELGLKYMSLCVLLAGAYVASPLTVAWITDNVPGGGAKRALWLGINGWGNVAGVLAAWVFRPVGGNEAVVTDPLRAYRPAFRSLLLCTLLALAGYASFRRHLQRVNAARAALLASWSAAEVQAERVAGRGPAMPRGWWERGVFCVLEGVRYRRGERRNTKTSTRPIPHPPQHYGSP</sequence>
<feature type="region of interest" description="Disordered" evidence="6">
    <location>
        <begin position="239"/>
        <end position="276"/>
    </location>
</feature>
<dbReference type="InterPro" id="IPR036259">
    <property type="entry name" value="MFS_trans_sf"/>
</dbReference>
<name>A0A6A6B7F8_9PEZI</name>
<accession>A0A6A6B7F8</accession>
<feature type="transmembrane region" description="Helical" evidence="7">
    <location>
        <begin position="131"/>
        <end position="155"/>
    </location>
</feature>
<feature type="transmembrane region" description="Helical" evidence="7">
    <location>
        <begin position="471"/>
        <end position="489"/>
    </location>
</feature>
<comment type="subcellular location">
    <subcellularLocation>
        <location evidence="1">Membrane</location>
        <topology evidence="1">Multi-pass membrane protein</topology>
    </subcellularLocation>
</comment>
<keyword evidence="5 7" id="KW-0472">Membrane</keyword>
<feature type="transmembrane region" description="Helical" evidence="7">
    <location>
        <begin position="296"/>
        <end position="315"/>
    </location>
</feature>
<dbReference type="InterPro" id="IPR011701">
    <property type="entry name" value="MFS"/>
</dbReference>
<feature type="transmembrane region" description="Helical" evidence="7">
    <location>
        <begin position="398"/>
        <end position="419"/>
    </location>
</feature>
<keyword evidence="3 7" id="KW-0812">Transmembrane</keyword>
<keyword evidence="4 7" id="KW-1133">Transmembrane helix</keyword>
<dbReference type="PANTHER" id="PTHR43791:SF21">
    <property type="entry name" value="MAJOR FACILITATOR SUPERFAMILY (MFS) PROFILE DOMAIN-CONTAINING PROTEIN"/>
    <property type="match status" value="1"/>
</dbReference>
<dbReference type="Gene3D" id="1.20.1250.20">
    <property type="entry name" value="MFS general substrate transporter like domains"/>
    <property type="match status" value="2"/>
</dbReference>
<evidence type="ECO:0000256" key="3">
    <source>
        <dbReference type="ARBA" id="ARBA00022692"/>
    </source>
</evidence>
<dbReference type="GO" id="GO:0022857">
    <property type="term" value="F:transmembrane transporter activity"/>
    <property type="evidence" value="ECO:0007669"/>
    <property type="project" value="InterPro"/>
</dbReference>
<evidence type="ECO:0000256" key="5">
    <source>
        <dbReference type="ARBA" id="ARBA00023136"/>
    </source>
</evidence>
<dbReference type="Pfam" id="PF07690">
    <property type="entry name" value="MFS_1"/>
    <property type="match status" value="1"/>
</dbReference>
<evidence type="ECO:0000313" key="9">
    <source>
        <dbReference type="Proteomes" id="UP000799438"/>
    </source>
</evidence>
<gene>
    <name evidence="8" type="ORF">K452DRAFT_328007</name>
</gene>
<feature type="transmembrane region" description="Helical" evidence="7">
    <location>
        <begin position="327"/>
        <end position="347"/>
    </location>
</feature>
<feature type="transmembrane region" description="Helical" evidence="7">
    <location>
        <begin position="186"/>
        <end position="206"/>
    </location>
</feature>
<evidence type="ECO:0000256" key="2">
    <source>
        <dbReference type="ARBA" id="ARBA00022448"/>
    </source>
</evidence>
<feature type="transmembrane region" description="Helical" evidence="7">
    <location>
        <begin position="431"/>
        <end position="451"/>
    </location>
</feature>
<evidence type="ECO:0000256" key="7">
    <source>
        <dbReference type="SAM" id="Phobius"/>
    </source>
</evidence>
<feature type="region of interest" description="Disordered" evidence="6">
    <location>
        <begin position="546"/>
        <end position="567"/>
    </location>
</feature>
<dbReference type="OrthoDB" id="2985014at2759"/>
<evidence type="ECO:0000256" key="6">
    <source>
        <dbReference type="SAM" id="MobiDB-lite"/>
    </source>
</evidence>